<dbReference type="InterPro" id="IPR003609">
    <property type="entry name" value="Pan_app"/>
</dbReference>
<dbReference type="Pfam" id="PF00024">
    <property type="entry name" value="PAN_1"/>
    <property type="match status" value="1"/>
</dbReference>
<dbReference type="Pfam" id="PF00147">
    <property type="entry name" value="Fibrinogen_C"/>
    <property type="match status" value="1"/>
</dbReference>
<evidence type="ECO:0000259" key="2">
    <source>
        <dbReference type="PROSITE" id="PS50026"/>
    </source>
</evidence>
<comment type="caution">
    <text evidence="4">The sequence shown here is derived from an EMBL/GenBank/DDBJ whole genome shotgun (WGS) entry which is preliminary data.</text>
</comment>
<sequence length="434" mass="49731">HCKEGKCQTYALDIYGDAVQNSEFVDHVFHKSPTINPVYCHSSCVDDCRCLSFNYKEKNEEKVCELNEGSHFINQSSLKHSPGSSYYNLRREFSQKVLWIGVMFKWHRVKDNFKYLAKRSCRELKKCGYKKSGGNKNKTFVNNLKHTKRIEIHQSQITNRDLLNPLKRSVTSCGDVACVNGCCKNNPCQNGGKCMEICEPTSVRYNCSCAERFFGRHCEFERKSCQTYKAAGERSSGLYIIIDDSNRSFEVFCDFDSEPGFAWNLIQSFSFSNKDRFKGVIFSDYTDADATNDDQPNWHAYLIRPAYLELLGAQSTHWRATCRYDTDGVKYTDYIRTSLTDCNILTLQTEHGTCFQFEFVNIQGYECFNCTLSLWNIKGTYPLHRDNALEVCDFNGEAGAKPSEDNFGNYDVVNPSHRCSSNASSTTQFWLGGQ</sequence>
<keyword evidence="1" id="KW-1015">Disulfide bond</keyword>
<dbReference type="PROSITE" id="PS50948">
    <property type="entry name" value="PAN"/>
    <property type="match status" value="1"/>
</dbReference>
<evidence type="ECO:0008006" key="6">
    <source>
        <dbReference type="Google" id="ProtNLM"/>
    </source>
</evidence>
<feature type="disulfide bond" evidence="1">
    <location>
        <begin position="209"/>
        <end position="218"/>
    </location>
</feature>
<dbReference type="Gene3D" id="3.90.215.10">
    <property type="entry name" value="Gamma Fibrinogen, chain A, domain 1"/>
    <property type="match status" value="1"/>
</dbReference>
<accession>A0ABN8LUZ7</accession>
<gene>
    <name evidence="4" type="ORF">PEVE_00000530</name>
</gene>
<dbReference type="InterPro" id="IPR014716">
    <property type="entry name" value="Fibrinogen_a/b/g_C_1"/>
</dbReference>
<evidence type="ECO:0000313" key="4">
    <source>
        <dbReference type="EMBL" id="CAH3018968.1"/>
    </source>
</evidence>
<name>A0ABN8LUZ7_9CNID</name>
<feature type="domain" description="EGF-like" evidence="2">
    <location>
        <begin position="183"/>
        <end position="219"/>
    </location>
</feature>
<dbReference type="SMART" id="SM00473">
    <property type="entry name" value="PAN_AP"/>
    <property type="match status" value="1"/>
</dbReference>
<dbReference type="PROSITE" id="PS00022">
    <property type="entry name" value="EGF_1"/>
    <property type="match status" value="1"/>
</dbReference>
<dbReference type="EMBL" id="CALNXI010000102">
    <property type="protein sequence ID" value="CAH3018968.1"/>
    <property type="molecule type" value="Genomic_DNA"/>
</dbReference>
<evidence type="ECO:0000313" key="5">
    <source>
        <dbReference type="Proteomes" id="UP001159427"/>
    </source>
</evidence>
<keyword evidence="1" id="KW-0245">EGF-like domain</keyword>
<feature type="non-terminal residue" evidence="4">
    <location>
        <position position="1"/>
    </location>
</feature>
<dbReference type="SUPFAM" id="SSF56496">
    <property type="entry name" value="Fibrinogen C-terminal domain-like"/>
    <property type="match status" value="1"/>
</dbReference>
<feature type="domain" description="Apple" evidence="3">
    <location>
        <begin position="7"/>
        <end position="91"/>
    </location>
</feature>
<organism evidence="4 5">
    <name type="scientific">Porites evermanni</name>
    <dbReference type="NCBI Taxonomy" id="104178"/>
    <lineage>
        <taxon>Eukaryota</taxon>
        <taxon>Metazoa</taxon>
        <taxon>Cnidaria</taxon>
        <taxon>Anthozoa</taxon>
        <taxon>Hexacorallia</taxon>
        <taxon>Scleractinia</taxon>
        <taxon>Fungiina</taxon>
        <taxon>Poritidae</taxon>
        <taxon>Porites</taxon>
    </lineage>
</organism>
<evidence type="ECO:0000256" key="1">
    <source>
        <dbReference type="PROSITE-ProRule" id="PRU00076"/>
    </source>
</evidence>
<evidence type="ECO:0000259" key="3">
    <source>
        <dbReference type="PROSITE" id="PS50948"/>
    </source>
</evidence>
<dbReference type="SUPFAM" id="SSF57196">
    <property type="entry name" value="EGF/Laminin"/>
    <property type="match status" value="1"/>
</dbReference>
<dbReference type="Proteomes" id="UP001159427">
    <property type="component" value="Unassembled WGS sequence"/>
</dbReference>
<keyword evidence="5" id="KW-1185">Reference proteome</keyword>
<proteinExistence type="predicted"/>
<dbReference type="CDD" id="cd00054">
    <property type="entry name" value="EGF_CA"/>
    <property type="match status" value="1"/>
</dbReference>
<dbReference type="InterPro" id="IPR036056">
    <property type="entry name" value="Fibrinogen-like_C"/>
</dbReference>
<dbReference type="InterPro" id="IPR002181">
    <property type="entry name" value="Fibrinogen_a/b/g_C_dom"/>
</dbReference>
<dbReference type="Gene3D" id="2.10.25.10">
    <property type="entry name" value="Laminin"/>
    <property type="match status" value="1"/>
</dbReference>
<comment type="caution">
    <text evidence="1">Lacks conserved residue(s) required for the propagation of feature annotation.</text>
</comment>
<protein>
    <recommendedName>
        <fullName evidence="6">EGF-like domain-containing protein</fullName>
    </recommendedName>
</protein>
<dbReference type="InterPro" id="IPR000742">
    <property type="entry name" value="EGF"/>
</dbReference>
<reference evidence="4 5" key="1">
    <citation type="submission" date="2022-05" db="EMBL/GenBank/DDBJ databases">
        <authorList>
            <consortium name="Genoscope - CEA"/>
            <person name="William W."/>
        </authorList>
    </citation>
    <scope>NUCLEOTIDE SEQUENCE [LARGE SCALE GENOMIC DNA]</scope>
</reference>
<dbReference type="PROSITE" id="PS50026">
    <property type="entry name" value="EGF_3"/>
    <property type="match status" value="1"/>
</dbReference>
<dbReference type="Pfam" id="PF00008">
    <property type="entry name" value="EGF"/>
    <property type="match status" value="1"/>
</dbReference>